<name>A0A1W1CDU0_9ZZZZ</name>
<dbReference type="InterPro" id="IPR011990">
    <property type="entry name" value="TPR-like_helical_dom_sf"/>
</dbReference>
<gene>
    <name evidence="1" type="ORF">MNB_SM-5-565</name>
</gene>
<dbReference type="InterPro" id="IPR005534">
    <property type="entry name" value="Curli_assmbl/transp-comp_CsgG"/>
</dbReference>
<sequence length="320" mass="35820">MEIRALNPARVGAMASKKRVAVTNFKNDRVGLSGKIEAELASKRLNGRAYFTLLSRKDLNKILAEQKLQSSEMVDASTATRVGEIIGAQAIITGEVALANAESSSYRKNTKECLGYYKNGRCAKWHFYQIRCNTTKASVSANINIIDVAKGTIIYADTYVKNYSGDSCRDNYNGSGQILSKAQALNRLTSQIATDFVYKLTPNYTYITVTLLDSIKLESATDREKKEFENALKYIEATRYDRAKKILSKLIDLFDGKSYVVDYDMGIVYEATGDLERAKEFYTMADNVTPEPIDEVNEAMIRIDRLIAKQNEAQAQIHAE</sequence>
<dbReference type="AlphaFoldDB" id="A0A1W1CDU0"/>
<protein>
    <submittedName>
        <fullName evidence="1">Uncharacterized protein</fullName>
    </submittedName>
</protein>
<reference evidence="1" key="1">
    <citation type="submission" date="2016-10" db="EMBL/GenBank/DDBJ databases">
        <authorList>
            <person name="de Groot N.N."/>
        </authorList>
    </citation>
    <scope>NUCLEOTIDE SEQUENCE</scope>
</reference>
<dbReference type="Gene3D" id="1.25.40.10">
    <property type="entry name" value="Tetratricopeptide repeat domain"/>
    <property type="match status" value="1"/>
</dbReference>
<proteinExistence type="predicted"/>
<dbReference type="InterPro" id="IPR019734">
    <property type="entry name" value="TPR_rpt"/>
</dbReference>
<dbReference type="GO" id="GO:0030288">
    <property type="term" value="C:outer membrane-bounded periplasmic space"/>
    <property type="evidence" value="ECO:0007669"/>
    <property type="project" value="InterPro"/>
</dbReference>
<dbReference type="PROSITE" id="PS50005">
    <property type="entry name" value="TPR"/>
    <property type="match status" value="1"/>
</dbReference>
<dbReference type="Gene3D" id="3.40.50.10610">
    <property type="entry name" value="ABC-type transport auxiliary lipoprotein component"/>
    <property type="match status" value="1"/>
</dbReference>
<accession>A0A1W1CDU0</accession>
<evidence type="ECO:0000313" key="1">
    <source>
        <dbReference type="EMBL" id="SFV63959.1"/>
    </source>
</evidence>
<dbReference type="Pfam" id="PF03783">
    <property type="entry name" value="CsgG"/>
    <property type="match status" value="1"/>
</dbReference>
<dbReference type="SUPFAM" id="SSF48452">
    <property type="entry name" value="TPR-like"/>
    <property type="match status" value="1"/>
</dbReference>
<dbReference type="EMBL" id="FPHH01000077">
    <property type="protein sequence ID" value="SFV63959.1"/>
    <property type="molecule type" value="Genomic_DNA"/>
</dbReference>
<organism evidence="1">
    <name type="scientific">hydrothermal vent metagenome</name>
    <dbReference type="NCBI Taxonomy" id="652676"/>
    <lineage>
        <taxon>unclassified sequences</taxon>
        <taxon>metagenomes</taxon>
        <taxon>ecological metagenomes</taxon>
    </lineage>
</organism>